<dbReference type="PROSITE" id="PS50908">
    <property type="entry name" value="RWD"/>
    <property type="match status" value="1"/>
</dbReference>
<evidence type="ECO:0000313" key="1">
    <source>
        <dbReference type="EMBL" id="CAH1778399.1"/>
    </source>
</evidence>
<reference evidence="1" key="1">
    <citation type="submission" date="2022-03" db="EMBL/GenBank/DDBJ databases">
        <authorList>
            <person name="Martin C."/>
        </authorList>
    </citation>
    <scope>NUCLEOTIDE SEQUENCE</scope>
</reference>
<dbReference type="PANTHER" id="PTHR15955">
    <property type="entry name" value="RWD DOMAIN CONTAINING PROTEIN 2"/>
    <property type="match status" value="1"/>
</dbReference>
<dbReference type="Pfam" id="PF06544">
    <property type="entry name" value="Prp3_C"/>
    <property type="match status" value="1"/>
</dbReference>
<sequence>MGDTGVSTMEKTEHLKEMLEIQVSEVEFLGSMYCNPGEFTLDDEDSIVQIQEFLDGNVDYEFLSARIGLTINLEIEAENGEKGQMELVCQLPHEYPAVQPNVFIRSKQLSRTSQQQLREDIASFIDTLDLGETMIGSIVQFLQDNARSYLDQESTDGASVKQSKNAQKEDTTFTRIWIYSHHIYSKSKRRDIINWASELELVGFSMPGKPGVICVEGYSRNVEEYWQRLRNLNWKRLQIKEKEDIPIENDDKKVLHKFDVFEEKEFNCHGDRNYHMDLGLLRTFMEEHNCGHMFHIYFGVGNE</sequence>
<proteinExistence type="predicted"/>
<dbReference type="Pfam" id="PF05773">
    <property type="entry name" value="RWD"/>
    <property type="match status" value="1"/>
</dbReference>
<dbReference type="InterPro" id="IPR017359">
    <property type="entry name" value="Phi-like"/>
</dbReference>
<name>A0A8J1TIG5_OWEFU</name>
<dbReference type="CDD" id="cd23829">
    <property type="entry name" value="RWD_RWDD2"/>
    <property type="match status" value="1"/>
</dbReference>
<keyword evidence="2" id="KW-1185">Reference proteome</keyword>
<dbReference type="InterPro" id="IPR016135">
    <property type="entry name" value="UBQ-conjugating_enzyme/RWD"/>
</dbReference>
<comment type="caution">
    <text evidence="1">The sequence shown here is derived from an EMBL/GenBank/DDBJ whole genome shotgun (WGS) entry which is preliminary data.</text>
</comment>
<dbReference type="OrthoDB" id="432412at2759"/>
<gene>
    <name evidence="1" type="ORF">OFUS_LOCUS5326</name>
</gene>
<dbReference type="InterPro" id="IPR059181">
    <property type="entry name" value="RWDD2A-B_C"/>
</dbReference>
<dbReference type="CDD" id="cd24163">
    <property type="entry name" value="RWDD2_C"/>
    <property type="match status" value="1"/>
</dbReference>
<protein>
    <submittedName>
        <fullName evidence="1">Uncharacterized protein</fullName>
    </submittedName>
</protein>
<dbReference type="Gene3D" id="3.10.110.10">
    <property type="entry name" value="Ubiquitin Conjugating Enzyme"/>
    <property type="match status" value="1"/>
</dbReference>
<dbReference type="PANTHER" id="PTHR15955:SF8">
    <property type="entry name" value="RWD DOMAIN-CONTAINING PROTEIN 2B-RELATED"/>
    <property type="match status" value="1"/>
</dbReference>
<dbReference type="PIRSF" id="PIRSF038021">
    <property type="entry name" value="UCP038021_RWDD2"/>
    <property type="match status" value="1"/>
</dbReference>
<dbReference type="Proteomes" id="UP000749559">
    <property type="component" value="Unassembled WGS sequence"/>
</dbReference>
<dbReference type="SMART" id="SM00591">
    <property type="entry name" value="RWD"/>
    <property type="match status" value="1"/>
</dbReference>
<dbReference type="AlphaFoldDB" id="A0A8J1TIG5"/>
<dbReference type="InterPro" id="IPR010541">
    <property type="entry name" value="Prp3_C"/>
</dbReference>
<accession>A0A8J1TIG5</accession>
<organism evidence="1 2">
    <name type="scientific">Owenia fusiformis</name>
    <name type="common">Polychaete worm</name>
    <dbReference type="NCBI Taxonomy" id="6347"/>
    <lineage>
        <taxon>Eukaryota</taxon>
        <taxon>Metazoa</taxon>
        <taxon>Spiralia</taxon>
        <taxon>Lophotrochozoa</taxon>
        <taxon>Annelida</taxon>
        <taxon>Polychaeta</taxon>
        <taxon>Sedentaria</taxon>
        <taxon>Canalipalpata</taxon>
        <taxon>Sabellida</taxon>
        <taxon>Oweniida</taxon>
        <taxon>Oweniidae</taxon>
        <taxon>Owenia</taxon>
    </lineage>
</organism>
<dbReference type="EMBL" id="CAIIXF020000002">
    <property type="protein sequence ID" value="CAH1778399.1"/>
    <property type="molecule type" value="Genomic_DNA"/>
</dbReference>
<dbReference type="SUPFAM" id="SSF54495">
    <property type="entry name" value="UBC-like"/>
    <property type="match status" value="1"/>
</dbReference>
<dbReference type="InterPro" id="IPR006575">
    <property type="entry name" value="RWD_dom"/>
</dbReference>
<evidence type="ECO:0000313" key="2">
    <source>
        <dbReference type="Proteomes" id="UP000749559"/>
    </source>
</evidence>